<protein>
    <submittedName>
        <fullName evidence="1">Uncharacterized protein</fullName>
    </submittedName>
</protein>
<accession>A0A367KI09</accession>
<feature type="non-terminal residue" evidence="1">
    <location>
        <position position="1"/>
    </location>
</feature>
<dbReference type="Proteomes" id="UP000253551">
    <property type="component" value="Unassembled WGS sequence"/>
</dbReference>
<comment type="caution">
    <text evidence="1">The sequence shown here is derived from an EMBL/GenBank/DDBJ whole genome shotgun (WGS) entry which is preliminary data.</text>
</comment>
<dbReference type="AlphaFoldDB" id="A0A367KI09"/>
<reference evidence="1 2" key="1">
    <citation type="journal article" date="2018" name="G3 (Bethesda)">
        <title>Phylogenetic and Phylogenomic Definition of Rhizopus Species.</title>
        <authorList>
            <person name="Gryganskyi A.P."/>
            <person name="Golan J."/>
            <person name="Dolatabadi S."/>
            <person name="Mondo S."/>
            <person name="Robb S."/>
            <person name="Idnurm A."/>
            <person name="Muszewska A."/>
            <person name="Steczkiewicz K."/>
            <person name="Masonjones S."/>
            <person name="Liao H.L."/>
            <person name="Gajdeczka M.T."/>
            <person name="Anike F."/>
            <person name="Vuek A."/>
            <person name="Anishchenko I.M."/>
            <person name="Voigt K."/>
            <person name="de Hoog G.S."/>
            <person name="Smith M.E."/>
            <person name="Heitman J."/>
            <person name="Vilgalys R."/>
            <person name="Stajich J.E."/>
        </authorList>
    </citation>
    <scope>NUCLEOTIDE SEQUENCE [LARGE SCALE GENOMIC DNA]</scope>
    <source>
        <strain evidence="1 2">LSU 92-RS-03</strain>
    </source>
</reference>
<keyword evidence="2" id="KW-1185">Reference proteome</keyword>
<sequence>VSRNIASSSSFTSGRKIDLLVANEDGDELAFCEFKANNNKTLIQHQQSKSLRLNQQILMKMKKRSLNEQLFFFNGKGNFGRFVVLEETGEIYCSRPSSAFIVSHNILQLDDDTIKAFISWKKHLLLVNKKLVAASNKPEREDVGIYPNTCFTIVNKKE</sequence>
<gene>
    <name evidence="1" type="ORF">CU098_001439</name>
</gene>
<evidence type="ECO:0000313" key="1">
    <source>
        <dbReference type="EMBL" id="RCI01865.1"/>
    </source>
</evidence>
<evidence type="ECO:0000313" key="2">
    <source>
        <dbReference type="Proteomes" id="UP000253551"/>
    </source>
</evidence>
<dbReference type="OrthoDB" id="2276066at2759"/>
<name>A0A367KI09_RHIST</name>
<organism evidence="1 2">
    <name type="scientific">Rhizopus stolonifer</name>
    <name type="common">Rhizopus nigricans</name>
    <dbReference type="NCBI Taxonomy" id="4846"/>
    <lineage>
        <taxon>Eukaryota</taxon>
        <taxon>Fungi</taxon>
        <taxon>Fungi incertae sedis</taxon>
        <taxon>Mucoromycota</taxon>
        <taxon>Mucoromycotina</taxon>
        <taxon>Mucoromycetes</taxon>
        <taxon>Mucorales</taxon>
        <taxon>Mucorineae</taxon>
        <taxon>Rhizopodaceae</taxon>
        <taxon>Rhizopus</taxon>
    </lineage>
</organism>
<dbReference type="EMBL" id="PJQM01001632">
    <property type="protein sequence ID" value="RCI01865.1"/>
    <property type="molecule type" value="Genomic_DNA"/>
</dbReference>
<proteinExistence type="predicted"/>